<dbReference type="SFLD" id="SFLDG01082">
    <property type="entry name" value="B12-binding_domain_containing"/>
    <property type="match status" value="1"/>
</dbReference>
<dbReference type="SFLD" id="SFLDG01123">
    <property type="entry name" value="methyltransferase_(Class_B)"/>
    <property type="match status" value="1"/>
</dbReference>
<evidence type="ECO:0000259" key="6">
    <source>
        <dbReference type="PROSITE" id="PS51918"/>
    </source>
</evidence>
<name>A0A2G9YCT1_9BACT</name>
<dbReference type="Gene3D" id="3.80.30.20">
    <property type="entry name" value="tm_1862 like domain"/>
    <property type="match status" value="1"/>
</dbReference>
<evidence type="ECO:0000256" key="3">
    <source>
        <dbReference type="ARBA" id="ARBA00022723"/>
    </source>
</evidence>
<dbReference type="InterPro" id="IPR006638">
    <property type="entry name" value="Elp3/MiaA/NifB-like_rSAM"/>
</dbReference>
<organism evidence="7 8">
    <name type="scientific">bacterium (Candidatus Ratteibacteria) CG23_combo_of_CG06-09_8_20_14_all_48_7</name>
    <dbReference type="NCBI Taxonomy" id="2014292"/>
    <lineage>
        <taxon>Bacteria</taxon>
        <taxon>Candidatus Ratteibacteria</taxon>
    </lineage>
</organism>
<dbReference type="InterPro" id="IPR034466">
    <property type="entry name" value="Methyltransferase_Class_B"/>
</dbReference>
<sequence>MNIVLVNGDWRYLRRKWPPRAKERYFPGNSEPLIPLELAYIGGILKDRYPVQIIDLNLPETSPLKVTYLKDQQDLIFILTTAPNYLFWRCPPLSIKTPLNLCGEFRRLFPGSKIVVIGPHGSVRPTDFLKEADFVLMGEPEFAVLKLVEMLCNKRKNAFSEVDGIAFHEGNKFFISNRSAVVENLDGLPFPAYQMFHLQSYSAHNLPPGFNYTQANPCLLPLSTTSRGKPRPGTYWGRHAGTGACNYLSVLYEASRGCPFNCIFCFKNRFRNAFRVKNVDKVIRELKVLKEEFGVSHIYFIDETFGLRTEWTYDLCAKMVPLSLKWSCQSRFDAFTPNLITKMAEAGCISIEFGLESGSQQILEKTAKKLVREGIQQILEACIQVGITPSIFLLLGLPGETKGTVEEARVFMERLPVRKCRFSGAAFPIPYPETSLWRVGIEEGKIKGDSWCWEDLPDVAGTIGNSFTRREISKIVRDFNYSFRSHRHNLLGRLVLKTKFILKYG</sequence>
<dbReference type="SUPFAM" id="SSF102114">
    <property type="entry name" value="Radical SAM enzymes"/>
    <property type="match status" value="1"/>
</dbReference>
<dbReference type="GO" id="GO:0051539">
    <property type="term" value="F:4 iron, 4 sulfur cluster binding"/>
    <property type="evidence" value="ECO:0007669"/>
    <property type="project" value="UniProtKB-KW"/>
</dbReference>
<reference evidence="7 8" key="1">
    <citation type="submission" date="2017-09" db="EMBL/GenBank/DDBJ databases">
        <title>Depth-based differentiation of microbial function through sediment-hosted aquifers and enrichment of novel symbionts in the deep terrestrial subsurface.</title>
        <authorList>
            <person name="Probst A.J."/>
            <person name="Ladd B."/>
            <person name="Jarett J.K."/>
            <person name="Geller-Mcgrath D.E."/>
            <person name="Sieber C.M."/>
            <person name="Emerson J.B."/>
            <person name="Anantharaman K."/>
            <person name="Thomas B.C."/>
            <person name="Malmstrom R."/>
            <person name="Stieglmeier M."/>
            <person name="Klingl A."/>
            <person name="Woyke T."/>
            <person name="Ryan C.M."/>
            <person name="Banfield J.F."/>
        </authorList>
    </citation>
    <scope>NUCLEOTIDE SEQUENCE [LARGE SCALE GENOMIC DNA]</scope>
    <source>
        <strain evidence="7">CG23_combo_of_CG06-09_8_20_14_all_48_7</strain>
    </source>
</reference>
<gene>
    <name evidence="7" type="ORF">COX46_02970</name>
</gene>
<dbReference type="PANTHER" id="PTHR43409">
    <property type="entry name" value="ANAEROBIC MAGNESIUM-PROTOPORPHYRIN IX MONOMETHYL ESTER CYCLASE-RELATED"/>
    <property type="match status" value="1"/>
</dbReference>
<keyword evidence="5" id="KW-0411">Iron-sulfur</keyword>
<dbReference type="SFLD" id="SFLDS00029">
    <property type="entry name" value="Radical_SAM"/>
    <property type="match status" value="1"/>
</dbReference>
<dbReference type="GO" id="GO:0046872">
    <property type="term" value="F:metal ion binding"/>
    <property type="evidence" value="ECO:0007669"/>
    <property type="project" value="UniProtKB-KW"/>
</dbReference>
<dbReference type="InterPro" id="IPR051198">
    <property type="entry name" value="BchE-like"/>
</dbReference>
<dbReference type="Gene3D" id="3.40.50.280">
    <property type="entry name" value="Cobalamin-binding domain"/>
    <property type="match status" value="1"/>
</dbReference>
<dbReference type="CDD" id="cd01335">
    <property type="entry name" value="Radical_SAM"/>
    <property type="match status" value="1"/>
</dbReference>
<dbReference type="PANTHER" id="PTHR43409:SF16">
    <property type="entry name" value="SLR0320 PROTEIN"/>
    <property type="match status" value="1"/>
</dbReference>
<evidence type="ECO:0000256" key="5">
    <source>
        <dbReference type="ARBA" id="ARBA00023014"/>
    </source>
</evidence>
<evidence type="ECO:0000256" key="4">
    <source>
        <dbReference type="ARBA" id="ARBA00023004"/>
    </source>
</evidence>
<keyword evidence="3" id="KW-0479">Metal-binding</keyword>
<feature type="domain" description="Radical SAM core" evidence="6">
    <location>
        <begin position="238"/>
        <end position="466"/>
    </location>
</feature>
<dbReference type="InterPro" id="IPR023404">
    <property type="entry name" value="rSAM_horseshoe"/>
</dbReference>
<keyword evidence="4" id="KW-0408">Iron</keyword>
<dbReference type="Pfam" id="PF04055">
    <property type="entry name" value="Radical_SAM"/>
    <property type="match status" value="1"/>
</dbReference>
<comment type="cofactor">
    <cofactor evidence="1">
        <name>[4Fe-4S] cluster</name>
        <dbReference type="ChEBI" id="CHEBI:49883"/>
    </cofactor>
</comment>
<dbReference type="PROSITE" id="PS51918">
    <property type="entry name" value="RADICAL_SAM"/>
    <property type="match status" value="1"/>
</dbReference>
<dbReference type="AlphaFoldDB" id="A0A2G9YCT1"/>
<evidence type="ECO:0000256" key="2">
    <source>
        <dbReference type="ARBA" id="ARBA00022691"/>
    </source>
</evidence>
<dbReference type="Proteomes" id="UP000230392">
    <property type="component" value="Unassembled WGS sequence"/>
</dbReference>
<proteinExistence type="predicted"/>
<dbReference type="InterPro" id="IPR007197">
    <property type="entry name" value="rSAM"/>
</dbReference>
<evidence type="ECO:0000313" key="8">
    <source>
        <dbReference type="Proteomes" id="UP000230392"/>
    </source>
</evidence>
<comment type="caution">
    <text evidence="7">The sequence shown here is derived from an EMBL/GenBank/DDBJ whole genome shotgun (WGS) entry which is preliminary data.</text>
</comment>
<dbReference type="EMBL" id="PCRF01000143">
    <property type="protein sequence ID" value="PIP16321.1"/>
    <property type="molecule type" value="Genomic_DNA"/>
</dbReference>
<dbReference type="GO" id="GO:0005829">
    <property type="term" value="C:cytosol"/>
    <property type="evidence" value="ECO:0007669"/>
    <property type="project" value="TreeGrafter"/>
</dbReference>
<accession>A0A2G9YCT1</accession>
<protein>
    <recommendedName>
        <fullName evidence="6">Radical SAM core domain-containing protein</fullName>
    </recommendedName>
</protein>
<evidence type="ECO:0000313" key="7">
    <source>
        <dbReference type="EMBL" id="PIP16321.1"/>
    </source>
</evidence>
<evidence type="ECO:0000256" key="1">
    <source>
        <dbReference type="ARBA" id="ARBA00001966"/>
    </source>
</evidence>
<dbReference type="GO" id="GO:0003824">
    <property type="term" value="F:catalytic activity"/>
    <property type="evidence" value="ECO:0007669"/>
    <property type="project" value="InterPro"/>
</dbReference>
<keyword evidence="2" id="KW-0949">S-adenosyl-L-methionine</keyword>
<dbReference type="SMART" id="SM00729">
    <property type="entry name" value="Elp3"/>
    <property type="match status" value="1"/>
</dbReference>
<dbReference type="InterPro" id="IPR058240">
    <property type="entry name" value="rSAM_sf"/>
</dbReference>